<dbReference type="Pfam" id="PF13585">
    <property type="entry name" value="CHU_C"/>
    <property type="match status" value="1"/>
</dbReference>
<dbReference type="PATRIC" id="fig|1703772.3.peg.515"/>
<reference evidence="1 2" key="1">
    <citation type="journal article" date="2015" name="Microbiome">
        <title>Genomic resolution of linkages in carbon, nitrogen, and sulfur cycling among widespread estuary sediment bacteria.</title>
        <authorList>
            <person name="Baker B.J."/>
            <person name="Lazar C.S."/>
            <person name="Teske A.P."/>
            <person name="Dick G.J."/>
        </authorList>
    </citation>
    <scope>NUCLEOTIDE SEQUENCE [LARGE SCALE GENOMIC DNA]</scope>
    <source>
        <strain evidence="1">DG_78</strain>
    </source>
</reference>
<name>A0A0S7YIW5_UNCT6</name>
<dbReference type="Proteomes" id="UP000051012">
    <property type="component" value="Unassembled WGS sequence"/>
</dbReference>
<comment type="caution">
    <text evidence="1">The sequence shown here is derived from an EMBL/GenBank/DDBJ whole genome shotgun (WGS) entry which is preliminary data.</text>
</comment>
<proteinExistence type="predicted"/>
<evidence type="ECO:0008006" key="3">
    <source>
        <dbReference type="Google" id="ProtNLM"/>
    </source>
</evidence>
<accession>A0A0S7YIW5</accession>
<organism evidence="1 2">
    <name type="scientific">candidate division TA06 bacterium DG_78</name>
    <dbReference type="NCBI Taxonomy" id="1703772"/>
    <lineage>
        <taxon>Bacteria</taxon>
        <taxon>Bacteria division TA06</taxon>
    </lineage>
</organism>
<dbReference type="AlphaFoldDB" id="A0A0S7YIW5"/>
<dbReference type="Gene3D" id="2.60.40.4070">
    <property type="match status" value="1"/>
</dbReference>
<evidence type="ECO:0000313" key="2">
    <source>
        <dbReference type="Proteomes" id="UP000051012"/>
    </source>
</evidence>
<evidence type="ECO:0000313" key="1">
    <source>
        <dbReference type="EMBL" id="KPJ74217.1"/>
    </source>
</evidence>
<sequence length="425" mass="47221">MLLFLLIFADSPIIITEVMSNVKGTESDPGSPGDRNEFVEIYNQSADTIDLAHYFICDFDAPADTICPWENDVILINYPHVRIHSTLMYPYTYAVILDSEYCSIDTSGGYVQPYSFPDSTLILTTDESTIGNGITIYDPLIVYSEIDACTSSFGTPFDTLDNFPSDPGDGISWERIDLDIPDEPSNWHPSVDSAGCTPGRENSTTSAFDLALDEQSILFTPASVKTGEDVQIEIRVKNFGLRETDEYGVVVFDDENRDSGANANEILTQLDGIMVNALDSVSLFYTYEHPSQGAHVLGFEITFPYDQNPDNNLVFKELQVLGEIGELALSPQIFSPNGDGIDDVLQIDYRLPQPGGNLTISIFDTRGKRIHDILKNELSNQDRGTLYWDGTSSKGEVATSIYIVYLEYRYSNKITKAKKTTVLAR</sequence>
<dbReference type="Gene3D" id="2.60.40.10">
    <property type="entry name" value="Immunoglobulins"/>
    <property type="match status" value="1"/>
</dbReference>
<gene>
    <name evidence="1" type="ORF">AMJ52_01480</name>
</gene>
<dbReference type="InterPro" id="IPR013783">
    <property type="entry name" value="Ig-like_fold"/>
</dbReference>
<protein>
    <recommendedName>
        <fullName evidence="3">LTD domain-containing protein</fullName>
    </recommendedName>
</protein>
<dbReference type="EMBL" id="LJNI01000011">
    <property type="protein sequence ID" value="KPJ74217.1"/>
    <property type="molecule type" value="Genomic_DNA"/>
</dbReference>